<feature type="transmembrane region" description="Helical" evidence="8">
    <location>
        <begin position="34"/>
        <end position="57"/>
    </location>
</feature>
<evidence type="ECO:0000256" key="4">
    <source>
        <dbReference type="ARBA" id="ARBA00022801"/>
    </source>
</evidence>
<feature type="transmembrane region" description="Helical" evidence="8">
    <location>
        <begin position="109"/>
        <end position="128"/>
    </location>
</feature>
<keyword evidence="6 10" id="KW-0482">Metalloprotease</keyword>
<feature type="transmembrane region" description="Helical" evidence="8">
    <location>
        <begin position="730"/>
        <end position="755"/>
    </location>
</feature>
<evidence type="ECO:0000256" key="8">
    <source>
        <dbReference type="SAM" id="Phobius"/>
    </source>
</evidence>
<feature type="transmembrane region" description="Helical" evidence="8">
    <location>
        <begin position="388"/>
        <end position="411"/>
    </location>
</feature>
<dbReference type="GO" id="GO:0008237">
    <property type="term" value="F:metallopeptidase activity"/>
    <property type="evidence" value="ECO:0007669"/>
    <property type="project" value="UniProtKB-KW"/>
</dbReference>
<keyword evidence="4 10" id="KW-0378">Hydrolase</keyword>
<feature type="domain" description="Peptidase M48" evidence="9">
    <location>
        <begin position="152"/>
        <end position="349"/>
    </location>
</feature>
<evidence type="ECO:0000256" key="7">
    <source>
        <dbReference type="SAM" id="MobiDB-lite"/>
    </source>
</evidence>
<reference evidence="11" key="1">
    <citation type="journal article" date="2019" name="Int. J. Syst. Evol. Microbiol.">
        <title>The Global Catalogue of Microorganisms (GCM) 10K type strain sequencing project: providing services to taxonomists for standard genome sequencing and annotation.</title>
        <authorList>
            <consortium name="The Broad Institute Genomics Platform"/>
            <consortium name="The Broad Institute Genome Sequencing Center for Infectious Disease"/>
            <person name="Wu L."/>
            <person name="Ma J."/>
        </authorList>
    </citation>
    <scope>NUCLEOTIDE SEQUENCE [LARGE SCALE GENOMIC DNA]</scope>
    <source>
        <strain evidence="11">TBRC 1276</strain>
    </source>
</reference>
<dbReference type="CDD" id="cd07329">
    <property type="entry name" value="M56_like"/>
    <property type="match status" value="1"/>
</dbReference>
<evidence type="ECO:0000256" key="1">
    <source>
        <dbReference type="ARBA" id="ARBA00001947"/>
    </source>
</evidence>
<dbReference type="Proteomes" id="UP001595851">
    <property type="component" value="Unassembled WGS sequence"/>
</dbReference>
<dbReference type="InterPro" id="IPR001915">
    <property type="entry name" value="Peptidase_M48"/>
</dbReference>
<accession>A0ABV8GR76</accession>
<evidence type="ECO:0000256" key="2">
    <source>
        <dbReference type="ARBA" id="ARBA00022670"/>
    </source>
</evidence>
<feature type="transmembrane region" description="Helical" evidence="8">
    <location>
        <begin position="678"/>
        <end position="699"/>
    </location>
</feature>
<evidence type="ECO:0000313" key="10">
    <source>
        <dbReference type="EMBL" id="MFC4015202.1"/>
    </source>
</evidence>
<feature type="transmembrane region" description="Helical" evidence="8">
    <location>
        <begin position="650"/>
        <end position="671"/>
    </location>
</feature>
<feature type="transmembrane region" description="Helical" evidence="8">
    <location>
        <begin position="233"/>
        <end position="255"/>
    </location>
</feature>
<evidence type="ECO:0000256" key="6">
    <source>
        <dbReference type="ARBA" id="ARBA00023049"/>
    </source>
</evidence>
<feature type="transmembrane region" description="Helical" evidence="8">
    <location>
        <begin position="275"/>
        <end position="292"/>
    </location>
</feature>
<sequence length="967" mass="101894">MAGLPADSAPKAGERPASVPLDERVLAAGTTLRFILLLLLLAAAGASMLPGTVWHLLASSETADKAAACWLAAGIDPGVSMNASYVQYTQNASALKECTARYSQDFSGVSLGVGAVAIATVVAVYWLLPVWRTRRSKVTPLDAMDVHGGLRPLLDELVSVAGLTRPPRFVVDPGAASTADAVAFGRWRGHTVCLDGGLVATSDTQRDRFRAVVLHELAHLRNGDVGVTYVTIALWRVFFVLVLLPWAAVGLDILFFAGTPDARGQFAPFNAHDRVLGGLIVLAVYLTRAGILRNREIYADLMAARWGASRKPWEVPAPPRSGVWSRLFAGFVELWRTHPSSALRRTSLTDPKALFALERLPLFLTGLVADILVWHLGSLPYGLFPAKAVLIAGLVVGIGGVALWRAVLYALLTGRPAPPGWPVGLWLGFGIAVGELTGPRAAGNQWLPAHPEALSILVAALVLVMTWTAQNAEWWLRSWRGRSLGPAMLAGLAAPSLALASVLYWWYVQGEVLTHGWPFTTAGLLGSYGLPGLPPAHIGPLLEVVAVVGVLPGTDASAESLWWAGVLLWVLPLLALAIRAPARRPKWLAGALPETAAPLAPNKSGPGRLLAAGLAGGLVCWAGLAMARAHMHTPDPAAVRMTGPFQLAHLMWPVLVICGAMALTAAVVAAVTDSAWLLAGLVAAGITALLGAGGTYLLMSTDGCLGPLNTMTNTCRWWPDVAWPLVRIELAYALALGTLVAGLSAFAGRGAGLLWRRRGRSGQHPAARPTAERPLRRVGQRGARVAAVAVVAAGVGTTVLTVQTFRSSTRSAKPPESMLDQSTRAPSASMARIQGQAWAAAGGLDHINALSAVAREYTTAFEAVARSTSDAEFATAMGKLNTTCAELARVTKRAGAYFTVPNPAGQLVWSGVLTRYRQLATACRNLTTHPGSATARAATAAHQDAAGSADAMIYWLAKSGATRRKTP</sequence>
<dbReference type="Pfam" id="PF01435">
    <property type="entry name" value="Peptidase_M48"/>
    <property type="match status" value="1"/>
</dbReference>
<keyword evidence="5" id="KW-0862">Zinc</keyword>
<feature type="transmembrane region" description="Helical" evidence="8">
    <location>
        <begin position="488"/>
        <end position="507"/>
    </location>
</feature>
<protein>
    <submittedName>
        <fullName evidence="10">M48 family metalloprotease</fullName>
        <ecNumber evidence="10">3.4.24.-</ecNumber>
    </submittedName>
</protein>
<evidence type="ECO:0000259" key="9">
    <source>
        <dbReference type="Pfam" id="PF01435"/>
    </source>
</evidence>
<gene>
    <name evidence="10" type="ORF">ACFOY2_48870</name>
</gene>
<evidence type="ECO:0000313" key="11">
    <source>
        <dbReference type="Proteomes" id="UP001595851"/>
    </source>
</evidence>
<feature type="transmembrane region" description="Helical" evidence="8">
    <location>
        <begin position="454"/>
        <end position="476"/>
    </location>
</feature>
<feature type="transmembrane region" description="Helical" evidence="8">
    <location>
        <begin position="609"/>
        <end position="630"/>
    </location>
</feature>
<evidence type="ECO:0000256" key="3">
    <source>
        <dbReference type="ARBA" id="ARBA00022723"/>
    </source>
</evidence>
<dbReference type="EC" id="3.4.24.-" evidence="10"/>
<keyword evidence="8" id="KW-0472">Membrane</keyword>
<feature type="region of interest" description="Disordered" evidence="7">
    <location>
        <begin position="759"/>
        <end position="778"/>
    </location>
</feature>
<comment type="cofactor">
    <cofactor evidence="1">
        <name>Zn(2+)</name>
        <dbReference type="ChEBI" id="CHEBI:29105"/>
    </cofactor>
</comment>
<keyword evidence="2" id="KW-0645">Protease</keyword>
<dbReference type="RefSeq" id="WP_379535018.1">
    <property type="nucleotide sequence ID" value="NZ_JBHSBI010000041.1"/>
</dbReference>
<evidence type="ECO:0000256" key="5">
    <source>
        <dbReference type="ARBA" id="ARBA00022833"/>
    </source>
</evidence>
<feature type="transmembrane region" description="Helical" evidence="8">
    <location>
        <begin position="353"/>
        <end position="376"/>
    </location>
</feature>
<keyword evidence="8" id="KW-0812">Transmembrane</keyword>
<feature type="transmembrane region" description="Helical" evidence="8">
    <location>
        <begin position="785"/>
        <end position="805"/>
    </location>
</feature>
<organism evidence="10 11">
    <name type="scientific">Nonomuraea purpurea</name>
    <dbReference type="NCBI Taxonomy" id="1849276"/>
    <lineage>
        <taxon>Bacteria</taxon>
        <taxon>Bacillati</taxon>
        <taxon>Actinomycetota</taxon>
        <taxon>Actinomycetes</taxon>
        <taxon>Streptosporangiales</taxon>
        <taxon>Streptosporangiaceae</taxon>
        <taxon>Nonomuraea</taxon>
    </lineage>
</organism>
<dbReference type="Gene3D" id="3.30.2010.10">
    <property type="entry name" value="Metalloproteases ('zincins'), catalytic domain"/>
    <property type="match status" value="1"/>
</dbReference>
<name>A0ABV8GR76_9ACTN</name>
<keyword evidence="3" id="KW-0479">Metal-binding</keyword>
<feature type="transmembrane region" description="Helical" evidence="8">
    <location>
        <begin position="423"/>
        <end position="442"/>
    </location>
</feature>
<comment type="caution">
    <text evidence="10">The sequence shown here is derived from an EMBL/GenBank/DDBJ whole genome shotgun (WGS) entry which is preliminary data.</text>
</comment>
<feature type="transmembrane region" description="Helical" evidence="8">
    <location>
        <begin position="560"/>
        <end position="578"/>
    </location>
</feature>
<proteinExistence type="predicted"/>
<dbReference type="EMBL" id="JBHSBI010000041">
    <property type="protein sequence ID" value="MFC4015202.1"/>
    <property type="molecule type" value="Genomic_DNA"/>
</dbReference>
<keyword evidence="11" id="KW-1185">Reference proteome</keyword>
<keyword evidence="8" id="KW-1133">Transmembrane helix</keyword>